<accession>A0A5D3C7Z2</accession>
<dbReference type="Proteomes" id="UP000321393">
    <property type="component" value="Unassembled WGS sequence"/>
</dbReference>
<organism evidence="5 7">
    <name type="scientific">Cucumis melo var. makuwa</name>
    <name type="common">Oriental melon</name>
    <dbReference type="NCBI Taxonomy" id="1194695"/>
    <lineage>
        <taxon>Eukaryota</taxon>
        <taxon>Viridiplantae</taxon>
        <taxon>Streptophyta</taxon>
        <taxon>Embryophyta</taxon>
        <taxon>Tracheophyta</taxon>
        <taxon>Spermatophyta</taxon>
        <taxon>Magnoliopsida</taxon>
        <taxon>eudicotyledons</taxon>
        <taxon>Gunneridae</taxon>
        <taxon>Pentapetalae</taxon>
        <taxon>rosids</taxon>
        <taxon>fabids</taxon>
        <taxon>Cucurbitales</taxon>
        <taxon>Cucurbitaceae</taxon>
        <taxon>Benincaseae</taxon>
        <taxon>Cucumis</taxon>
    </lineage>
</organism>
<keyword evidence="1" id="KW-0479">Metal-binding</keyword>
<dbReference type="PROSITE" id="PS50158">
    <property type="entry name" value="ZF_CCHC"/>
    <property type="match status" value="1"/>
</dbReference>
<feature type="compositionally biased region" description="Low complexity" evidence="2">
    <location>
        <begin position="95"/>
        <end position="107"/>
    </location>
</feature>
<feature type="compositionally biased region" description="Basic and acidic residues" evidence="2">
    <location>
        <begin position="110"/>
        <end position="119"/>
    </location>
</feature>
<feature type="region of interest" description="Disordered" evidence="2">
    <location>
        <begin position="88"/>
        <end position="123"/>
    </location>
</feature>
<dbReference type="GO" id="GO:0008270">
    <property type="term" value="F:zinc ion binding"/>
    <property type="evidence" value="ECO:0007669"/>
    <property type="project" value="UniProtKB-KW"/>
</dbReference>
<evidence type="ECO:0000256" key="1">
    <source>
        <dbReference type="PROSITE-ProRule" id="PRU00047"/>
    </source>
</evidence>
<dbReference type="GO" id="GO:0003676">
    <property type="term" value="F:nucleic acid binding"/>
    <property type="evidence" value="ECO:0007669"/>
    <property type="project" value="InterPro"/>
</dbReference>
<evidence type="ECO:0000313" key="6">
    <source>
        <dbReference type="Proteomes" id="UP000321393"/>
    </source>
</evidence>
<dbReference type="AlphaFoldDB" id="A0A5D3C7Z2"/>
<dbReference type="EMBL" id="SSTD01013533">
    <property type="protein sequence ID" value="TYK06456.1"/>
    <property type="molecule type" value="Genomic_DNA"/>
</dbReference>
<evidence type="ECO:0000259" key="3">
    <source>
        <dbReference type="PROSITE" id="PS50158"/>
    </source>
</evidence>
<comment type="caution">
    <text evidence="5">The sequence shown here is derived from an EMBL/GenBank/DDBJ whole genome shotgun (WGS) entry which is preliminary data.</text>
</comment>
<dbReference type="PANTHER" id="PTHR47592">
    <property type="entry name" value="PBF68 PROTEIN"/>
    <property type="match status" value="1"/>
</dbReference>
<feature type="domain" description="CCHC-type" evidence="3">
    <location>
        <begin position="134"/>
        <end position="150"/>
    </location>
</feature>
<dbReference type="OrthoDB" id="430476at2759"/>
<dbReference type="InterPro" id="IPR001878">
    <property type="entry name" value="Znf_CCHC"/>
</dbReference>
<dbReference type="Gene3D" id="4.10.60.10">
    <property type="entry name" value="Zinc finger, CCHC-type"/>
    <property type="match status" value="1"/>
</dbReference>
<protein>
    <submittedName>
        <fullName evidence="5">Gag/pol protein</fullName>
    </submittedName>
</protein>
<dbReference type="EMBL" id="SSTE01023254">
    <property type="protein sequence ID" value="KAA0025332.1"/>
    <property type="molecule type" value="Genomic_DNA"/>
</dbReference>
<evidence type="ECO:0000313" key="4">
    <source>
        <dbReference type="EMBL" id="KAA0025332.1"/>
    </source>
</evidence>
<dbReference type="InterPro" id="IPR054722">
    <property type="entry name" value="PolX-like_BBD"/>
</dbReference>
<dbReference type="Proteomes" id="UP000321947">
    <property type="component" value="Unassembled WGS sequence"/>
</dbReference>
<dbReference type="Pfam" id="PF00098">
    <property type="entry name" value="zf-CCHC"/>
    <property type="match status" value="1"/>
</dbReference>
<dbReference type="Pfam" id="PF22936">
    <property type="entry name" value="Pol_BBD"/>
    <property type="match status" value="1"/>
</dbReference>
<dbReference type="SUPFAM" id="SSF57756">
    <property type="entry name" value="Retrovirus zinc finger-like domains"/>
    <property type="match status" value="1"/>
</dbReference>
<proteinExistence type="predicted"/>
<evidence type="ECO:0000313" key="7">
    <source>
        <dbReference type="Proteomes" id="UP000321947"/>
    </source>
</evidence>
<keyword evidence="1" id="KW-0863">Zinc-finger</keyword>
<evidence type="ECO:0000313" key="5">
    <source>
        <dbReference type="EMBL" id="TYK06456.1"/>
    </source>
</evidence>
<dbReference type="InterPro" id="IPR036875">
    <property type="entry name" value="Znf_CCHC_sf"/>
</dbReference>
<dbReference type="PANTHER" id="PTHR47592:SF27">
    <property type="entry name" value="OS08G0421700 PROTEIN"/>
    <property type="match status" value="1"/>
</dbReference>
<sequence length="350" mass="39713">MKEGTSVREHVLDMIMHFNIAEVNGGAIDEANQVSFILESLPKSFIPFRTNVSLNKIEFNLTNLLNELQHFQNLTMGKGKGVEENVATTKRKFSRGSSSKSKVGPSKPNRKIEKKEKGKTPKRNKVKKILEKGKCYHCGKNGHWLRNCPKYLAQRKAEKETQAKYDLLVLETCLVENENSIWILDSEVTNHICFSFLENSSWKRLSEGEITLKVGTGEMVSAKAVGDLKLFFNDRYIMLKNVVYAPQMKRNLISISFLGDRLPEDALLKRCLISNCLDGEENDADGALPEKSDLRDTRMANRELKMTSSKGGSARRRGVTVIERWVVTRVWCGIKLGIRRADSFILLIMI</sequence>
<gene>
    <name evidence="5" type="ORF">E5676_scaffold718G00130</name>
    <name evidence="4" type="ORF">E6C27_scaffold1204G00140</name>
</gene>
<dbReference type="SMART" id="SM00343">
    <property type="entry name" value="ZnF_C2HC"/>
    <property type="match status" value="1"/>
</dbReference>
<evidence type="ECO:0000256" key="2">
    <source>
        <dbReference type="SAM" id="MobiDB-lite"/>
    </source>
</evidence>
<reference evidence="6 7" key="1">
    <citation type="submission" date="2019-08" db="EMBL/GenBank/DDBJ databases">
        <title>Draft genome sequences of two oriental melons (Cucumis melo L. var makuwa).</title>
        <authorList>
            <person name="Kwon S.-Y."/>
        </authorList>
    </citation>
    <scope>NUCLEOTIDE SEQUENCE [LARGE SCALE GENOMIC DNA]</scope>
    <source>
        <strain evidence="7">cv. Chang Bougi</strain>
        <strain evidence="6">cv. SW 3</strain>
        <tissue evidence="5">Leaf</tissue>
    </source>
</reference>
<name>A0A5D3C7Z2_CUCMM</name>
<keyword evidence="1" id="KW-0862">Zinc</keyword>